<keyword evidence="3" id="KW-0472">Membrane</keyword>
<dbReference type="CDD" id="cd12087">
    <property type="entry name" value="TM_EGFR-like"/>
    <property type="match status" value="1"/>
</dbReference>
<gene>
    <name evidence="6" type="ORF">TWF191_003391</name>
</gene>
<dbReference type="Pfam" id="PF10342">
    <property type="entry name" value="Kre9_KNH"/>
    <property type="match status" value="1"/>
</dbReference>
<keyword evidence="3" id="KW-1133">Transmembrane helix</keyword>
<organism evidence="6 7">
    <name type="scientific">Orbilia oligospora</name>
    <name type="common">Nematode-trapping fungus</name>
    <name type="synonym">Arthrobotrys oligospora</name>
    <dbReference type="NCBI Taxonomy" id="2813651"/>
    <lineage>
        <taxon>Eukaryota</taxon>
        <taxon>Fungi</taxon>
        <taxon>Dikarya</taxon>
        <taxon>Ascomycota</taxon>
        <taxon>Pezizomycotina</taxon>
        <taxon>Orbiliomycetes</taxon>
        <taxon>Orbiliales</taxon>
        <taxon>Orbiliaceae</taxon>
        <taxon>Orbilia</taxon>
    </lineage>
</organism>
<dbReference type="InterPro" id="IPR052982">
    <property type="entry name" value="SRP1/TIP1-like"/>
</dbReference>
<protein>
    <recommendedName>
        <fullName evidence="5">Yeast cell wall synthesis Kre9/Knh1-like N-terminal domain-containing protein</fullName>
    </recommendedName>
</protein>
<feature type="signal peptide" evidence="4">
    <location>
        <begin position="1"/>
        <end position="22"/>
    </location>
</feature>
<feature type="transmembrane region" description="Helical" evidence="3">
    <location>
        <begin position="178"/>
        <end position="203"/>
    </location>
</feature>
<dbReference type="PANTHER" id="PTHR40633">
    <property type="entry name" value="MATRIX PROTEIN, PUTATIVE (AFU_ORTHOLOGUE AFUA_8G05410)-RELATED"/>
    <property type="match status" value="1"/>
</dbReference>
<comment type="caution">
    <text evidence="6">The sequence shown here is derived from an EMBL/GenBank/DDBJ whole genome shotgun (WGS) entry which is preliminary data.</text>
</comment>
<sequence length="277" mass="29699">MNLKPLFTLLNLYIIILKHAEAQFPIQGNVILTPDRDTTLTAGGMIEIFWANTVGANVTIVLLDGATNQFEQILTLARNIENTGLFSWYIREDLPPSETYVIRISYDNNPNNYSYSERFKVVRYEPPDGIRTSRSSVPPLTRTISTRTTSTRTSSSNTPTSTDSSLPPSQSASSGPSIGVIIGAVIGGLALIIAGCLVAFWVVTKEQRIRAATAAAGGEGAATARRVLPPPDPNNQSIWEGGNVVSYNVKNETVDIFPGQADPAIGAGGAVTSGQFR</sequence>
<evidence type="ECO:0000313" key="6">
    <source>
        <dbReference type="EMBL" id="KAF3227868.1"/>
    </source>
</evidence>
<evidence type="ECO:0000259" key="5">
    <source>
        <dbReference type="Pfam" id="PF10342"/>
    </source>
</evidence>
<evidence type="ECO:0000256" key="3">
    <source>
        <dbReference type="SAM" id="Phobius"/>
    </source>
</evidence>
<proteinExistence type="predicted"/>
<keyword evidence="3" id="KW-0812">Transmembrane</keyword>
<keyword evidence="1 4" id="KW-0732">Signal</keyword>
<evidence type="ECO:0000256" key="1">
    <source>
        <dbReference type="ARBA" id="ARBA00022729"/>
    </source>
</evidence>
<dbReference type="Proteomes" id="UP000483672">
    <property type="component" value="Unassembled WGS sequence"/>
</dbReference>
<accession>A0A6G1M3X5</accession>
<feature type="region of interest" description="Disordered" evidence="2">
    <location>
        <begin position="130"/>
        <end position="173"/>
    </location>
</feature>
<feature type="compositionally biased region" description="Low complexity" evidence="2">
    <location>
        <begin position="138"/>
        <end position="173"/>
    </location>
</feature>
<name>A0A6G1M3X5_ORBOL</name>
<dbReference type="PANTHER" id="PTHR40633:SF1">
    <property type="entry name" value="GPI ANCHORED SERINE-THREONINE RICH PROTEIN (AFU_ORTHOLOGUE AFUA_1G03630)"/>
    <property type="match status" value="1"/>
</dbReference>
<dbReference type="AlphaFoldDB" id="A0A6G1M3X5"/>
<evidence type="ECO:0000313" key="7">
    <source>
        <dbReference type="Proteomes" id="UP000483672"/>
    </source>
</evidence>
<feature type="chain" id="PRO_5041090632" description="Yeast cell wall synthesis Kre9/Knh1-like N-terminal domain-containing protein" evidence="4">
    <location>
        <begin position="23"/>
        <end position="277"/>
    </location>
</feature>
<evidence type="ECO:0000256" key="4">
    <source>
        <dbReference type="SAM" id="SignalP"/>
    </source>
</evidence>
<reference evidence="6 7" key="1">
    <citation type="submission" date="2019-06" db="EMBL/GenBank/DDBJ databases">
        <authorList>
            <person name="Palmer J.M."/>
        </authorList>
    </citation>
    <scope>NUCLEOTIDE SEQUENCE [LARGE SCALE GENOMIC DNA]</scope>
    <source>
        <strain evidence="6 7">TWF191</strain>
    </source>
</reference>
<dbReference type="EMBL" id="WIPF01000018">
    <property type="protein sequence ID" value="KAF3227868.1"/>
    <property type="molecule type" value="Genomic_DNA"/>
</dbReference>
<feature type="domain" description="Yeast cell wall synthesis Kre9/Knh1-like N-terminal" evidence="5">
    <location>
        <begin position="33"/>
        <end position="121"/>
    </location>
</feature>
<evidence type="ECO:0000256" key="2">
    <source>
        <dbReference type="SAM" id="MobiDB-lite"/>
    </source>
</evidence>
<dbReference type="InterPro" id="IPR018466">
    <property type="entry name" value="Kre9/Knh1-like_N"/>
</dbReference>